<dbReference type="EMBL" id="GBRH01205534">
    <property type="protein sequence ID" value="JAD92361.1"/>
    <property type="molecule type" value="Transcribed_RNA"/>
</dbReference>
<reference evidence="1" key="2">
    <citation type="journal article" date="2015" name="Data Brief">
        <title>Shoot transcriptome of the giant reed, Arundo donax.</title>
        <authorList>
            <person name="Barrero R.A."/>
            <person name="Guerrero F.D."/>
            <person name="Moolhuijzen P."/>
            <person name="Goolsby J.A."/>
            <person name="Tidwell J."/>
            <person name="Bellgard S.E."/>
            <person name="Bellgard M.I."/>
        </authorList>
    </citation>
    <scope>NUCLEOTIDE SEQUENCE</scope>
    <source>
        <tissue evidence="1">Shoot tissue taken approximately 20 cm above the soil surface</tissue>
    </source>
</reference>
<protein>
    <submittedName>
        <fullName evidence="1">Uncharacterized protein</fullName>
    </submittedName>
</protein>
<dbReference type="AlphaFoldDB" id="A0A0A9DX30"/>
<evidence type="ECO:0000313" key="1">
    <source>
        <dbReference type="EMBL" id="JAD92361.1"/>
    </source>
</evidence>
<reference evidence="1" key="1">
    <citation type="submission" date="2014-09" db="EMBL/GenBank/DDBJ databases">
        <authorList>
            <person name="Magalhaes I.L.F."/>
            <person name="Oliveira U."/>
            <person name="Santos F.R."/>
            <person name="Vidigal T.H.D.A."/>
            <person name="Brescovit A.D."/>
            <person name="Santos A.J."/>
        </authorList>
    </citation>
    <scope>NUCLEOTIDE SEQUENCE</scope>
    <source>
        <tissue evidence="1">Shoot tissue taken approximately 20 cm above the soil surface</tissue>
    </source>
</reference>
<organism evidence="1">
    <name type="scientific">Arundo donax</name>
    <name type="common">Giant reed</name>
    <name type="synonym">Donax arundinaceus</name>
    <dbReference type="NCBI Taxonomy" id="35708"/>
    <lineage>
        <taxon>Eukaryota</taxon>
        <taxon>Viridiplantae</taxon>
        <taxon>Streptophyta</taxon>
        <taxon>Embryophyta</taxon>
        <taxon>Tracheophyta</taxon>
        <taxon>Spermatophyta</taxon>
        <taxon>Magnoliopsida</taxon>
        <taxon>Liliopsida</taxon>
        <taxon>Poales</taxon>
        <taxon>Poaceae</taxon>
        <taxon>PACMAD clade</taxon>
        <taxon>Arundinoideae</taxon>
        <taxon>Arundineae</taxon>
        <taxon>Arundo</taxon>
    </lineage>
</organism>
<sequence>MRPRQVSPDRNPHLANLPRIVSLPCEVPHLPLSKWLFPTHIAHVIIIPPIFLCSY</sequence>
<proteinExistence type="predicted"/>
<accession>A0A0A9DX30</accession>
<name>A0A0A9DX30_ARUDO</name>